<keyword evidence="2" id="KW-0732">Signal</keyword>
<keyword evidence="4" id="KW-1185">Reference proteome</keyword>
<proteinExistence type="predicted"/>
<protein>
    <submittedName>
        <fullName evidence="3">Copper resistance protein NlpE</fullName>
    </submittedName>
</protein>
<dbReference type="RefSeq" id="WP_149861417.1">
    <property type="nucleotide sequence ID" value="NZ_VUOD01000013.1"/>
</dbReference>
<reference evidence="3 4" key="2">
    <citation type="submission" date="2019-09" db="EMBL/GenBank/DDBJ databases">
        <authorList>
            <person name="Mazur A."/>
        </authorList>
    </citation>
    <scope>NUCLEOTIDE SEQUENCE [LARGE SCALE GENOMIC DNA]</scope>
    <source>
        <strain evidence="3 4">3729k</strain>
    </source>
</reference>
<evidence type="ECO:0000256" key="1">
    <source>
        <dbReference type="SAM" id="MobiDB-lite"/>
    </source>
</evidence>
<organism evidence="3 4">
    <name type="scientific">Arenimonas fontis</name>
    <dbReference type="NCBI Taxonomy" id="2608255"/>
    <lineage>
        <taxon>Bacteria</taxon>
        <taxon>Pseudomonadati</taxon>
        <taxon>Pseudomonadota</taxon>
        <taxon>Gammaproteobacteria</taxon>
        <taxon>Lysobacterales</taxon>
        <taxon>Lysobacteraceae</taxon>
        <taxon>Arenimonas</taxon>
    </lineage>
</organism>
<gene>
    <name evidence="3" type="ORF">F0415_11740</name>
</gene>
<dbReference type="Proteomes" id="UP000322165">
    <property type="component" value="Unassembled WGS sequence"/>
</dbReference>
<dbReference type="Gene3D" id="2.40.128.640">
    <property type="match status" value="1"/>
</dbReference>
<feature type="signal peptide" evidence="2">
    <location>
        <begin position="1"/>
        <end position="29"/>
    </location>
</feature>
<comment type="caution">
    <text evidence="3">The sequence shown here is derived from an EMBL/GenBank/DDBJ whole genome shotgun (WGS) entry which is preliminary data.</text>
</comment>
<reference evidence="3 4" key="1">
    <citation type="submission" date="2019-09" db="EMBL/GenBank/DDBJ databases">
        <title>Arenimonas chukotkensis sp. nov., a bacterium isolated from Chukotka hot spring, Arctic region, Russia.</title>
        <authorList>
            <person name="Zayulina K.S."/>
            <person name="Prokofeva M.I."/>
            <person name="Elcheninov A.G."/>
            <person name="Novikov A."/>
            <person name="Kochetkova T.V."/>
            <person name="Kublanov I.V."/>
        </authorList>
    </citation>
    <scope>NUCLEOTIDE SEQUENCE [LARGE SCALE GENOMIC DNA]</scope>
    <source>
        <strain evidence="3 4">3729k</strain>
    </source>
</reference>
<evidence type="ECO:0000313" key="3">
    <source>
        <dbReference type="EMBL" id="KAA2283970.1"/>
    </source>
</evidence>
<feature type="region of interest" description="Disordered" evidence="1">
    <location>
        <begin position="133"/>
        <end position="154"/>
    </location>
</feature>
<feature type="chain" id="PRO_5023043266" evidence="2">
    <location>
        <begin position="30"/>
        <end position="154"/>
    </location>
</feature>
<dbReference type="Pfam" id="PF04170">
    <property type="entry name" value="NlpE"/>
    <property type="match status" value="1"/>
</dbReference>
<sequence length="154" mass="16975">MSPVPTSRSRVLRPLLLALLLAACGREQAGQEEAAAGVPGDAPALAQGGDFDRQWFGVLPCADCDGIQTRLRLLREDGEHRFELEERYLGDDVAPAFSQQGRWQEQERGGRPEYLLDPEGARLRLRPLEDGSLELLGPDGEPLSQGPEYRLGRL</sequence>
<evidence type="ECO:0000313" key="4">
    <source>
        <dbReference type="Proteomes" id="UP000322165"/>
    </source>
</evidence>
<dbReference type="EMBL" id="VUOD01000013">
    <property type="protein sequence ID" value="KAA2283970.1"/>
    <property type="molecule type" value="Genomic_DNA"/>
</dbReference>
<dbReference type="AlphaFoldDB" id="A0A5B2Z9L8"/>
<name>A0A5B2Z9L8_9GAMM</name>
<evidence type="ECO:0000256" key="2">
    <source>
        <dbReference type="SAM" id="SignalP"/>
    </source>
</evidence>
<accession>A0A5B2Z9L8</accession>
<dbReference type="InterPro" id="IPR007298">
    <property type="entry name" value="Cu-R_lipoprotein_NlpE"/>
</dbReference>